<keyword evidence="1" id="KW-0378">Hydrolase</keyword>
<reference evidence="2" key="1">
    <citation type="journal article" date="2023" name="Hortic. Res.">
        <title>A chromosome-level phased genome enabling allele-level studies in sweet orange: a case study on citrus Huanglongbing tolerance.</title>
        <authorList>
            <person name="Wu B."/>
            <person name="Yu Q."/>
            <person name="Deng Z."/>
            <person name="Duan Y."/>
            <person name="Luo F."/>
            <person name="Gmitter F. Jr."/>
        </authorList>
    </citation>
    <scope>NUCLEOTIDE SEQUENCE [LARGE SCALE GENOMIC DNA]</scope>
    <source>
        <strain evidence="2">cv. Valencia</strain>
    </source>
</reference>
<name>A0ACB8JRZ5_CITSI</name>
<keyword evidence="1" id="KW-0067">ATP-binding</keyword>
<accession>A0ACB8JRZ5</accession>
<protein>
    <submittedName>
        <fullName evidence="1">DEAD-box ATP-dependent RNA helicase 57</fullName>
    </submittedName>
</protein>
<proteinExistence type="predicted"/>
<dbReference type="Proteomes" id="UP000829398">
    <property type="component" value="Chromosome 6"/>
</dbReference>
<organism evidence="1 2">
    <name type="scientific">Citrus sinensis</name>
    <name type="common">Sweet orange</name>
    <name type="synonym">Citrus aurantium var. sinensis</name>
    <dbReference type="NCBI Taxonomy" id="2711"/>
    <lineage>
        <taxon>Eukaryota</taxon>
        <taxon>Viridiplantae</taxon>
        <taxon>Streptophyta</taxon>
        <taxon>Embryophyta</taxon>
        <taxon>Tracheophyta</taxon>
        <taxon>Spermatophyta</taxon>
        <taxon>Magnoliopsida</taxon>
        <taxon>eudicotyledons</taxon>
        <taxon>Gunneridae</taxon>
        <taxon>Pentapetalae</taxon>
        <taxon>rosids</taxon>
        <taxon>malvids</taxon>
        <taxon>Sapindales</taxon>
        <taxon>Rutaceae</taxon>
        <taxon>Aurantioideae</taxon>
        <taxon>Citrus</taxon>
    </lineage>
</organism>
<sequence>MLLTCVFCVGLNILSLMKLTNNSSALVVEELARSIMHEAVRAIVGRRNTASESIKQKLVFAGSEEGKLLALRQSFAEPSFVDAGHAGRAGRSGEAITLYTEDDIPFLRNIANLMKASGCEVKVNQRQHGM</sequence>
<gene>
    <name evidence="1" type="ORF">KPL71_017722</name>
</gene>
<keyword evidence="1" id="KW-0347">Helicase</keyword>
<dbReference type="EMBL" id="CM039175">
    <property type="protein sequence ID" value="KAH9735404.1"/>
    <property type="molecule type" value="Genomic_DNA"/>
</dbReference>
<evidence type="ECO:0000313" key="1">
    <source>
        <dbReference type="EMBL" id="KAH9735404.1"/>
    </source>
</evidence>
<comment type="caution">
    <text evidence="1">The sequence shown here is derived from an EMBL/GenBank/DDBJ whole genome shotgun (WGS) entry which is preliminary data.</text>
</comment>
<evidence type="ECO:0000313" key="2">
    <source>
        <dbReference type="Proteomes" id="UP000829398"/>
    </source>
</evidence>
<keyword evidence="1" id="KW-0547">Nucleotide-binding</keyword>
<keyword evidence="2" id="KW-1185">Reference proteome</keyword>